<dbReference type="SUPFAM" id="SSF103190">
    <property type="entry name" value="Sensory domain-like"/>
    <property type="match status" value="1"/>
</dbReference>
<keyword evidence="2" id="KW-1003">Cell membrane</keyword>
<name>A0A1C0Z4R5_9BACL</name>
<organism evidence="13 14">
    <name type="scientific">Caryophanon latum</name>
    <dbReference type="NCBI Taxonomy" id="33977"/>
    <lineage>
        <taxon>Bacteria</taxon>
        <taxon>Bacillati</taxon>
        <taxon>Bacillota</taxon>
        <taxon>Bacilli</taxon>
        <taxon>Bacillales</taxon>
        <taxon>Caryophanaceae</taxon>
        <taxon>Caryophanon</taxon>
    </lineage>
</organism>
<dbReference type="Gene3D" id="1.10.287.950">
    <property type="entry name" value="Methyl-accepting chemotaxis protein"/>
    <property type="match status" value="1"/>
</dbReference>
<dbReference type="PROSITE" id="PS50111">
    <property type="entry name" value="CHEMOTAXIS_TRANSDUC_2"/>
    <property type="match status" value="1"/>
</dbReference>
<evidence type="ECO:0000256" key="9">
    <source>
        <dbReference type="PROSITE-ProRule" id="PRU00284"/>
    </source>
</evidence>
<evidence type="ECO:0000256" key="8">
    <source>
        <dbReference type="ARBA" id="ARBA00029447"/>
    </source>
</evidence>
<dbReference type="PANTHER" id="PTHR32089">
    <property type="entry name" value="METHYL-ACCEPTING CHEMOTAXIS PROTEIN MCPB"/>
    <property type="match status" value="1"/>
</dbReference>
<evidence type="ECO:0000256" key="2">
    <source>
        <dbReference type="ARBA" id="ARBA00022475"/>
    </source>
</evidence>
<dbReference type="CDD" id="cd06225">
    <property type="entry name" value="HAMP"/>
    <property type="match status" value="1"/>
</dbReference>
<evidence type="ECO:0000313" key="13">
    <source>
        <dbReference type="EMBL" id="OCS94455.1"/>
    </source>
</evidence>
<evidence type="ECO:0000256" key="4">
    <source>
        <dbReference type="ARBA" id="ARBA00022692"/>
    </source>
</evidence>
<dbReference type="SMART" id="SM00304">
    <property type="entry name" value="HAMP"/>
    <property type="match status" value="1"/>
</dbReference>
<dbReference type="Pfam" id="PF00672">
    <property type="entry name" value="HAMP"/>
    <property type="match status" value="1"/>
</dbReference>
<evidence type="ECO:0000256" key="1">
    <source>
        <dbReference type="ARBA" id="ARBA00004651"/>
    </source>
</evidence>
<feature type="domain" description="Methyl-accepting transducer" evidence="11">
    <location>
        <begin position="374"/>
        <end position="610"/>
    </location>
</feature>
<dbReference type="Gene3D" id="6.10.340.10">
    <property type="match status" value="1"/>
</dbReference>
<evidence type="ECO:0000256" key="3">
    <source>
        <dbReference type="ARBA" id="ARBA00022500"/>
    </source>
</evidence>
<dbReference type="InterPro" id="IPR033479">
    <property type="entry name" value="dCache_1"/>
</dbReference>
<evidence type="ECO:0000256" key="10">
    <source>
        <dbReference type="SAM" id="Phobius"/>
    </source>
</evidence>
<evidence type="ECO:0000256" key="6">
    <source>
        <dbReference type="ARBA" id="ARBA00023136"/>
    </source>
</evidence>
<protein>
    <recommendedName>
        <fullName evidence="15">Chemotaxis protein</fullName>
    </recommendedName>
</protein>
<dbReference type="AlphaFoldDB" id="A0A1C0Z4R5"/>
<comment type="caution">
    <text evidence="13">The sequence shown here is derived from an EMBL/GenBank/DDBJ whole genome shotgun (WGS) entry which is preliminary data.</text>
</comment>
<comment type="similarity">
    <text evidence="8">Belongs to the methyl-accepting chemotaxis (MCP) protein family.</text>
</comment>
<accession>A0A1C0Z4R5</accession>
<feature type="domain" description="HAMP" evidence="12">
    <location>
        <begin position="300"/>
        <end position="355"/>
    </location>
</feature>
<gene>
    <name evidence="13" type="ORF">A6K76_03835</name>
</gene>
<dbReference type="SMART" id="SM00283">
    <property type="entry name" value="MA"/>
    <property type="match status" value="1"/>
</dbReference>
<evidence type="ECO:0000256" key="5">
    <source>
        <dbReference type="ARBA" id="ARBA00022989"/>
    </source>
</evidence>
<evidence type="ECO:0000259" key="11">
    <source>
        <dbReference type="PROSITE" id="PS50111"/>
    </source>
</evidence>
<dbReference type="GO" id="GO:0007165">
    <property type="term" value="P:signal transduction"/>
    <property type="evidence" value="ECO:0007669"/>
    <property type="project" value="UniProtKB-KW"/>
</dbReference>
<evidence type="ECO:0000259" key="12">
    <source>
        <dbReference type="PROSITE" id="PS50885"/>
    </source>
</evidence>
<dbReference type="CDD" id="cd12914">
    <property type="entry name" value="PDC1_DGC_like"/>
    <property type="match status" value="1"/>
</dbReference>
<keyword evidence="5 10" id="KW-1133">Transmembrane helix</keyword>
<evidence type="ECO:0008006" key="15">
    <source>
        <dbReference type="Google" id="ProtNLM"/>
    </source>
</evidence>
<dbReference type="SUPFAM" id="SSF58104">
    <property type="entry name" value="Methyl-accepting chemotaxis protein (MCP) signaling domain"/>
    <property type="match status" value="1"/>
</dbReference>
<dbReference type="Pfam" id="PF02743">
    <property type="entry name" value="dCache_1"/>
    <property type="match status" value="1"/>
</dbReference>
<dbReference type="PROSITE" id="PS50885">
    <property type="entry name" value="HAMP"/>
    <property type="match status" value="1"/>
</dbReference>
<keyword evidence="14" id="KW-1185">Reference proteome</keyword>
<evidence type="ECO:0000256" key="7">
    <source>
        <dbReference type="ARBA" id="ARBA00023224"/>
    </source>
</evidence>
<dbReference type="PANTHER" id="PTHR32089:SF112">
    <property type="entry name" value="LYSOZYME-LIKE PROTEIN-RELATED"/>
    <property type="match status" value="1"/>
</dbReference>
<dbReference type="EMBL" id="MATO01000002">
    <property type="protein sequence ID" value="OCS94455.1"/>
    <property type="molecule type" value="Genomic_DNA"/>
</dbReference>
<feature type="transmembrane region" description="Helical" evidence="10">
    <location>
        <begin position="278"/>
        <end position="298"/>
    </location>
</feature>
<dbReference type="CDD" id="cd12912">
    <property type="entry name" value="PDC2_MCP_like"/>
    <property type="match status" value="1"/>
</dbReference>
<dbReference type="Gene3D" id="3.30.450.20">
    <property type="entry name" value="PAS domain"/>
    <property type="match status" value="2"/>
</dbReference>
<dbReference type="GO" id="GO:0005886">
    <property type="term" value="C:plasma membrane"/>
    <property type="evidence" value="ECO:0007669"/>
    <property type="project" value="UniProtKB-SubCell"/>
</dbReference>
<sequence>MKKIGIKLTLAIMSLIIVVCGALATSSYLLSAKALTLQVEENLQSKATDVSLYIEEVFNRMFVEIQSISKQPVIENLSYANLQPTFDELDEQLSAYPDYLAFAIVDEKGIAHYTDGSTSDLADRDYIQAAFEGKTVLSDIVISRVTGEPVLMLATPIETASKETALLLARVDGYILSDVVDTIEIGETGYAFIINNEGVMQGHINREYVKEQMNYIEEDNTVSEAIQNMIDHTSGYSKYEDVEGDIRLAGFYTLNNNWTMAVTATESEMLKSLNTVKINLMVFSLLFLIIGGVIAYLIGRSLSKPITELVHVSEAVGNGDFTQQVPTRYINRQDELGVLANSLTTMIHNMRNMISTVNDQAVNVSQTAVNLFATVQEVTDGATRISSSMDETTETTKVQAMMVDESAHAIEQMATGIQQVAETSTFVTAHTAQIEQQIIDGQQAVHSSITQMANIQEGTASELTMIAHLERESAEIGEISRMITEISDQTNLLALNASIEAARAGEAGKGFSVVADEVRKLSEQTASSATRIDGLIKNMQRYTQDVAEAAKQSENNVEVGIEKIQLIDHNFKEIIVAVAEITQELELLSGSAQQMSANTEEVTAAMEEVSSSAISTNNNVVNVQEISCEQHGAAKKMSEETKHLAAMAEKLQQAVKQFKL</sequence>
<dbReference type="Proteomes" id="UP000093482">
    <property type="component" value="Unassembled WGS sequence"/>
</dbReference>
<reference evidence="13 14" key="1">
    <citation type="submission" date="2016-07" db="EMBL/GenBank/DDBJ databases">
        <title>Caryophanon latum genome sequencing.</title>
        <authorList>
            <person name="Verma A."/>
            <person name="Pal Y."/>
            <person name="Krishnamurthi S."/>
        </authorList>
    </citation>
    <scope>NUCLEOTIDE SEQUENCE [LARGE SCALE GENOMIC DNA]</scope>
    <source>
        <strain evidence="13 14">DSM 14151</strain>
    </source>
</reference>
<dbReference type="InterPro" id="IPR004089">
    <property type="entry name" value="MCPsignal_dom"/>
</dbReference>
<keyword evidence="7 9" id="KW-0807">Transducer</keyword>
<dbReference type="InterPro" id="IPR003660">
    <property type="entry name" value="HAMP_dom"/>
</dbReference>
<keyword evidence="3" id="KW-0145">Chemotaxis</keyword>
<keyword evidence="4 10" id="KW-0812">Transmembrane</keyword>
<dbReference type="InterPro" id="IPR029151">
    <property type="entry name" value="Sensor-like_sf"/>
</dbReference>
<evidence type="ECO:0000313" key="14">
    <source>
        <dbReference type="Proteomes" id="UP000093482"/>
    </source>
</evidence>
<proteinExistence type="inferred from homology"/>
<keyword evidence="6 10" id="KW-0472">Membrane</keyword>
<dbReference type="CDD" id="cd11386">
    <property type="entry name" value="MCP_signal"/>
    <property type="match status" value="1"/>
</dbReference>
<comment type="subcellular location">
    <subcellularLocation>
        <location evidence="1">Cell membrane</location>
        <topology evidence="1">Multi-pass membrane protein</topology>
    </subcellularLocation>
</comment>
<dbReference type="Pfam" id="PF00015">
    <property type="entry name" value="MCPsignal"/>
    <property type="match status" value="1"/>
</dbReference>
<dbReference type="GO" id="GO:0006935">
    <property type="term" value="P:chemotaxis"/>
    <property type="evidence" value="ECO:0007669"/>
    <property type="project" value="UniProtKB-KW"/>
</dbReference>
<dbReference type="OrthoDB" id="597657at2"/>
<dbReference type="RefSeq" id="WP_066461191.1">
    <property type="nucleotide sequence ID" value="NZ_MATO01000002.1"/>
</dbReference>